<proteinExistence type="predicted"/>
<feature type="region of interest" description="Disordered" evidence="1">
    <location>
        <begin position="38"/>
        <end position="61"/>
    </location>
</feature>
<dbReference type="Proteomes" id="UP001148018">
    <property type="component" value="Unassembled WGS sequence"/>
</dbReference>
<organism evidence="2 3">
    <name type="scientific">Muraenolepis orangiensis</name>
    <name type="common">Patagonian moray cod</name>
    <dbReference type="NCBI Taxonomy" id="630683"/>
    <lineage>
        <taxon>Eukaryota</taxon>
        <taxon>Metazoa</taxon>
        <taxon>Chordata</taxon>
        <taxon>Craniata</taxon>
        <taxon>Vertebrata</taxon>
        <taxon>Euteleostomi</taxon>
        <taxon>Actinopterygii</taxon>
        <taxon>Neopterygii</taxon>
        <taxon>Teleostei</taxon>
        <taxon>Neoteleostei</taxon>
        <taxon>Acanthomorphata</taxon>
        <taxon>Zeiogadaria</taxon>
        <taxon>Gadariae</taxon>
        <taxon>Gadiformes</taxon>
        <taxon>Muraenolepidoidei</taxon>
        <taxon>Muraenolepididae</taxon>
        <taxon>Muraenolepis</taxon>
    </lineage>
</organism>
<feature type="compositionally biased region" description="Polar residues" evidence="1">
    <location>
        <begin position="1"/>
        <end position="14"/>
    </location>
</feature>
<comment type="caution">
    <text evidence="2">The sequence shown here is derived from an EMBL/GenBank/DDBJ whole genome shotgun (WGS) entry which is preliminary data.</text>
</comment>
<dbReference type="EMBL" id="JANIIK010000039">
    <property type="protein sequence ID" value="KAJ3609417.1"/>
    <property type="molecule type" value="Genomic_DNA"/>
</dbReference>
<feature type="region of interest" description="Disordered" evidence="1">
    <location>
        <begin position="1"/>
        <end position="23"/>
    </location>
</feature>
<name>A0A9Q0IQK8_9TELE</name>
<sequence length="201" mass="21810">MAGDSSPKTGQKTQPLAPIGRDPERVGLAWTNRACLHGTDPVPLSQPPSIPPQSSVVGLPEQRTEPLDPLVLEVEDGDHRSWSVLWLGAVVRGQQRRLVLVGLSSGSSLLPRDARCWIQSGYGEQALEEQVQPLPAPCWRRRGERGATQHGGVLTPLNTSFCPQKRLWETSGPDSPLPLPRLTPCFASISMRRVSPLPAGL</sequence>
<evidence type="ECO:0000313" key="3">
    <source>
        <dbReference type="Proteomes" id="UP001148018"/>
    </source>
</evidence>
<protein>
    <submittedName>
        <fullName evidence="2">Uncharacterized protein</fullName>
    </submittedName>
</protein>
<keyword evidence="3" id="KW-1185">Reference proteome</keyword>
<evidence type="ECO:0000256" key="1">
    <source>
        <dbReference type="SAM" id="MobiDB-lite"/>
    </source>
</evidence>
<gene>
    <name evidence="2" type="ORF">NHX12_023938</name>
</gene>
<dbReference type="AlphaFoldDB" id="A0A9Q0IQK8"/>
<accession>A0A9Q0IQK8</accession>
<reference evidence="2" key="1">
    <citation type="submission" date="2022-07" db="EMBL/GenBank/DDBJ databases">
        <title>Chromosome-level genome of Muraenolepis orangiensis.</title>
        <authorList>
            <person name="Kim J."/>
        </authorList>
    </citation>
    <scope>NUCLEOTIDE SEQUENCE</scope>
    <source>
        <strain evidence="2">KU_S4_2022</strain>
        <tissue evidence="2">Muscle</tissue>
    </source>
</reference>
<evidence type="ECO:0000313" key="2">
    <source>
        <dbReference type="EMBL" id="KAJ3609417.1"/>
    </source>
</evidence>